<dbReference type="AlphaFoldDB" id="A0A6V1P827"/>
<proteinExistence type="predicted"/>
<sequence>MYQNLRSGKGTFKPVRSHPKNSKRAELHTLRKTLGSGNIRATVQLPSSETLNDWLNVNTVDFFNEASLIYGLVAEEAEQRFLRPGEGFPPGFEYLWSDSRTRAPIKCSAHQYVDYVMTWTEDQINDEAKFPADPGSGEAYPSDFLALAKTVFKRLFRVWAIVYAGLFDAVEALDAAAHVNTSFKHFVFFALEFDLVDPREFEPLQQLIERLQQDFEGQGGPEEAQEGEEKR</sequence>
<dbReference type="Pfam" id="PF03637">
    <property type="entry name" value="Mob1_phocein"/>
    <property type="match status" value="1"/>
</dbReference>
<evidence type="ECO:0000256" key="1">
    <source>
        <dbReference type="SAM" id="MobiDB-lite"/>
    </source>
</evidence>
<reference evidence="2" key="1">
    <citation type="submission" date="2021-01" db="EMBL/GenBank/DDBJ databases">
        <authorList>
            <person name="Corre E."/>
            <person name="Pelletier E."/>
            <person name="Niang G."/>
            <person name="Scheremetjew M."/>
            <person name="Finn R."/>
            <person name="Kale V."/>
            <person name="Holt S."/>
            <person name="Cochrane G."/>
            <person name="Meng A."/>
            <person name="Brown T."/>
            <person name="Cohen L."/>
        </authorList>
    </citation>
    <scope>NUCLEOTIDE SEQUENCE</scope>
    <source>
        <strain evidence="2">CCMP3107</strain>
    </source>
</reference>
<gene>
    <name evidence="2" type="ORF">HAKA00212_LOCUS6972</name>
</gene>
<evidence type="ECO:0000313" key="2">
    <source>
        <dbReference type="EMBL" id="CAE0628290.1"/>
    </source>
</evidence>
<dbReference type="EMBL" id="HBIU01014977">
    <property type="protein sequence ID" value="CAE0628290.1"/>
    <property type="molecule type" value="Transcribed_RNA"/>
</dbReference>
<feature type="region of interest" description="Disordered" evidence="1">
    <location>
        <begin position="212"/>
        <end position="231"/>
    </location>
</feature>
<dbReference type="InterPro" id="IPR005301">
    <property type="entry name" value="MOB_kinase_act_fam"/>
</dbReference>
<dbReference type="SMART" id="SM01388">
    <property type="entry name" value="Mob1_phocein"/>
    <property type="match status" value="1"/>
</dbReference>
<protein>
    <submittedName>
        <fullName evidence="2">Uncharacterized protein</fullName>
    </submittedName>
</protein>
<dbReference type="SUPFAM" id="SSF101152">
    <property type="entry name" value="Mob1/phocein"/>
    <property type="match status" value="1"/>
</dbReference>
<accession>A0A6V1P827</accession>
<dbReference type="InterPro" id="IPR036703">
    <property type="entry name" value="MOB_kinase_act_sf"/>
</dbReference>
<dbReference type="PANTHER" id="PTHR22599">
    <property type="entry name" value="MPS ONE BINDER KINASE ACTIVATOR-LIKE MOB"/>
    <property type="match status" value="1"/>
</dbReference>
<dbReference type="Gene3D" id="1.20.140.30">
    <property type="entry name" value="MOB kinase activator"/>
    <property type="match status" value="1"/>
</dbReference>
<feature type="region of interest" description="Disordered" evidence="1">
    <location>
        <begin position="1"/>
        <end position="24"/>
    </location>
</feature>
<name>A0A6V1P827_HETAK</name>
<organism evidence="2">
    <name type="scientific">Heterosigma akashiwo</name>
    <name type="common">Chromophytic alga</name>
    <name type="synonym">Heterosigma carterae</name>
    <dbReference type="NCBI Taxonomy" id="2829"/>
    <lineage>
        <taxon>Eukaryota</taxon>
        <taxon>Sar</taxon>
        <taxon>Stramenopiles</taxon>
        <taxon>Ochrophyta</taxon>
        <taxon>Raphidophyceae</taxon>
        <taxon>Chattonellales</taxon>
        <taxon>Chattonellaceae</taxon>
        <taxon>Heterosigma</taxon>
    </lineage>
</organism>